<evidence type="ECO:0000256" key="2">
    <source>
        <dbReference type="ARBA" id="ARBA00023295"/>
    </source>
</evidence>
<sequence>MRHQPILLRFLLAIALIFVGVPSAQAAVPGVPTNIRVTLYPAKWVTVTWDSVLSATKYEMRVYDTNGTVLEDGVFVQTNLNRSVYGLQAGTLYRTRVRAYNSTGWGAWSNPVTFVTLPDMPDVELEEDLLTSTSAEVSWATVNTATEYRITVKQGSNQVLALKVPTGLLSYSIQNLIAATTYTVTLKACTASGCSVESNPLSFTTYPAPPAIPSGLSGSAFSSDSLRLTWKSVVGAKKYEVRAIDEKLSFLDNEDDVRTMESTTNSIIFTGLVPDSQYRVEVASVGQSKSEYSSSILVATMAEAPDAALVEEIQANSAVATWEDDLNAQAYIVSIVDSNLKTISSKVTQGTSAGFIGLRPSTRYRIKLQYRTFTGRHSEPTFTAFTTKTLPPRPSMVKGIKIKRLSKKSFRVSWNKSRGATSYTIRVLVGNKNLVSKTFTKRRVHVKGIFVKKKITVIIIARGIGGESQTSIKTLRAK</sequence>
<keyword evidence="1" id="KW-0677">Repeat</keyword>
<keyword evidence="3" id="KW-0624">Polysaccharide degradation</keyword>
<keyword evidence="7" id="KW-1185">Reference proteome</keyword>
<dbReference type="PANTHER" id="PTHR46708">
    <property type="entry name" value="TENASCIN"/>
    <property type="match status" value="1"/>
</dbReference>
<feature type="signal peptide" evidence="4">
    <location>
        <begin position="1"/>
        <end position="26"/>
    </location>
</feature>
<dbReference type="CDD" id="cd00063">
    <property type="entry name" value="FN3"/>
    <property type="match status" value="4"/>
</dbReference>
<dbReference type="PROSITE" id="PS50853">
    <property type="entry name" value="FN3"/>
    <property type="match status" value="3"/>
</dbReference>
<dbReference type="SMART" id="SM00060">
    <property type="entry name" value="FN3"/>
    <property type="match status" value="5"/>
</dbReference>
<keyword evidence="4" id="KW-0732">Signal</keyword>
<dbReference type="OrthoDB" id="5241356at2"/>
<dbReference type="Gene3D" id="2.60.40.10">
    <property type="entry name" value="Immunoglobulins"/>
    <property type="match status" value="4"/>
</dbReference>
<evidence type="ECO:0000313" key="6">
    <source>
        <dbReference type="EMBL" id="TQL64910.1"/>
    </source>
</evidence>
<accession>A0A542ZXH2</accession>
<dbReference type="InterPro" id="IPR050991">
    <property type="entry name" value="ECM_Regulatory_Proteins"/>
</dbReference>
<dbReference type="InterPro" id="IPR003961">
    <property type="entry name" value="FN3_dom"/>
</dbReference>
<evidence type="ECO:0000313" key="7">
    <source>
        <dbReference type="Proteomes" id="UP000315389"/>
    </source>
</evidence>
<feature type="chain" id="PRO_5022167185" evidence="4">
    <location>
        <begin position="27"/>
        <end position="478"/>
    </location>
</feature>
<dbReference type="EMBL" id="VFOS01000001">
    <property type="protein sequence ID" value="TQL64910.1"/>
    <property type="molecule type" value="Genomic_DNA"/>
</dbReference>
<reference evidence="6 7" key="1">
    <citation type="submission" date="2019-06" db="EMBL/GenBank/DDBJ databases">
        <title>Sequencing the genomes of 1000 actinobacteria strains.</title>
        <authorList>
            <person name="Klenk H.-P."/>
        </authorList>
    </citation>
    <scope>NUCLEOTIDE SEQUENCE [LARGE SCALE GENOMIC DNA]</scope>
    <source>
        <strain evidence="6 7">DSM 4813</strain>
    </source>
</reference>
<name>A0A542ZXH2_RARFA</name>
<dbReference type="AlphaFoldDB" id="A0A542ZXH2"/>
<evidence type="ECO:0000256" key="4">
    <source>
        <dbReference type="SAM" id="SignalP"/>
    </source>
</evidence>
<keyword evidence="2" id="KW-0378">Hydrolase</keyword>
<keyword evidence="3" id="KW-0119">Carbohydrate metabolism</keyword>
<keyword evidence="2" id="KW-0326">Glycosidase</keyword>
<feature type="domain" description="Fibronectin type-III" evidence="5">
    <location>
        <begin position="212"/>
        <end position="304"/>
    </location>
</feature>
<proteinExistence type="predicted"/>
<dbReference type="GO" id="GO:0000272">
    <property type="term" value="P:polysaccharide catabolic process"/>
    <property type="evidence" value="ECO:0007669"/>
    <property type="project" value="UniProtKB-KW"/>
</dbReference>
<evidence type="ECO:0000256" key="3">
    <source>
        <dbReference type="ARBA" id="ARBA00023326"/>
    </source>
</evidence>
<organism evidence="6 7">
    <name type="scientific">Rarobacter faecitabidus</name>
    <dbReference type="NCBI Taxonomy" id="13243"/>
    <lineage>
        <taxon>Bacteria</taxon>
        <taxon>Bacillati</taxon>
        <taxon>Actinomycetota</taxon>
        <taxon>Actinomycetes</taxon>
        <taxon>Micrococcales</taxon>
        <taxon>Rarobacteraceae</taxon>
        <taxon>Rarobacter</taxon>
    </lineage>
</organism>
<feature type="domain" description="Fibronectin type-III" evidence="5">
    <location>
        <begin position="31"/>
        <end position="119"/>
    </location>
</feature>
<protein>
    <submittedName>
        <fullName evidence="6">Fibronectin type III domain protein</fullName>
    </submittedName>
</protein>
<dbReference type="InterPro" id="IPR013783">
    <property type="entry name" value="Ig-like_fold"/>
</dbReference>
<dbReference type="PANTHER" id="PTHR46708:SF2">
    <property type="entry name" value="FIBRONECTIN TYPE-III DOMAIN-CONTAINING PROTEIN"/>
    <property type="match status" value="1"/>
</dbReference>
<dbReference type="InterPro" id="IPR036116">
    <property type="entry name" value="FN3_sf"/>
</dbReference>
<evidence type="ECO:0000259" key="5">
    <source>
        <dbReference type="PROSITE" id="PS50853"/>
    </source>
</evidence>
<evidence type="ECO:0000256" key="1">
    <source>
        <dbReference type="ARBA" id="ARBA00022737"/>
    </source>
</evidence>
<dbReference type="Proteomes" id="UP000315389">
    <property type="component" value="Unassembled WGS sequence"/>
</dbReference>
<dbReference type="Pfam" id="PF00041">
    <property type="entry name" value="fn3"/>
    <property type="match status" value="3"/>
</dbReference>
<feature type="domain" description="Fibronectin type-III" evidence="5">
    <location>
        <begin position="121"/>
        <end position="208"/>
    </location>
</feature>
<dbReference type="SUPFAM" id="SSF49265">
    <property type="entry name" value="Fibronectin type III"/>
    <property type="match status" value="3"/>
</dbReference>
<dbReference type="GO" id="GO:0016798">
    <property type="term" value="F:hydrolase activity, acting on glycosyl bonds"/>
    <property type="evidence" value="ECO:0007669"/>
    <property type="project" value="UniProtKB-KW"/>
</dbReference>
<gene>
    <name evidence="6" type="ORF">FB461_1441</name>
</gene>
<comment type="caution">
    <text evidence="6">The sequence shown here is derived from an EMBL/GenBank/DDBJ whole genome shotgun (WGS) entry which is preliminary data.</text>
</comment>